<proteinExistence type="predicted"/>
<reference evidence="2 3" key="1">
    <citation type="submission" date="2021-10" db="EMBL/GenBank/DDBJ databases">
        <title>Anaerobic single-cell dispensing facilitates the cultivation of human gut bacteria.</title>
        <authorList>
            <person name="Afrizal A."/>
        </authorList>
    </citation>
    <scope>NUCLEOTIDE SEQUENCE [LARGE SCALE GENOMIC DNA]</scope>
    <source>
        <strain evidence="2 3">CLA-AA-H212</strain>
    </source>
</reference>
<evidence type="ECO:0000313" key="2">
    <source>
        <dbReference type="EMBL" id="MCC2218587.1"/>
    </source>
</evidence>
<dbReference type="EMBL" id="JAJEQT010000003">
    <property type="protein sequence ID" value="MCC2218587.1"/>
    <property type="molecule type" value="Genomic_DNA"/>
</dbReference>
<evidence type="ECO:0000256" key="1">
    <source>
        <dbReference type="SAM" id="MobiDB-lite"/>
    </source>
</evidence>
<protein>
    <recommendedName>
        <fullName evidence="4">Immunity protein</fullName>
    </recommendedName>
</protein>
<accession>A0ABS8FQD7</accession>
<gene>
    <name evidence="2" type="ORF">LKD28_05990</name>
</gene>
<sequence length="209" mass="22839">MGMTVNAMAGMQAASETVSDYSVTAKAAETSEKKASAETEKDAVYEKSAQESAKAPYSINKMSKEDRAALVKQLKADQESRQNSLTNLVSQMLGKQAGMYGIANGDDSIWKIFANGNFTVDAATKAQAQEDISDDGYWGVKQTSQRLFDFASALAGDDEDKMREMQKAMEKGFKQATAAWGKDLPDISNKTLDAANKLFDEYYKSKQSE</sequence>
<evidence type="ECO:0000313" key="3">
    <source>
        <dbReference type="Proteomes" id="UP001198495"/>
    </source>
</evidence>
<dbReference type="RefSeq" id="WP_021984560.1">
    <property type="nucleotide sequence ID" value="NZ_JAJEQT010000003.1"/>
</dbReference>
<feature type="compositionally biased region" description="Basic and acidic residues" evidence="1">
    <location>
        <begin position="29"/>
        <end position="49"/>
    </location>
</feature>
<evidence type="ECO:0008006" key="4">
    <source>
        <dbReference type="Google" id="ProtNLM"/>
    </source>
</evidence>
<organism evidence="2 3">
    <name type="scientific">Coprococcus hominis</name>
    <name type="common">ex Arizal et al. 2022</name>
    <dbReference type="NCBI Taxonomy" id="2881262"/>
    <lineage>
        <taxon>Bacteria</taxon>
        <taxon>Bacillati</taxon>
        <taxon>Bacillota</taxon>
        <taxon>Clostridia</taxon>
        <taxon>Lachnospirales</taxon>
        <taxon>Lachnospiraceae</taxon>
        <taxon>Coprococcus</taxon>
    </lineage>
</organism>
<dbReference type="Proteomes" id="UP001198495">
    <property type="component" value="Unassembled WGS sequence"/>
</dbReference>
<keyword evidence="3" id="KW-1185">Reference proteome</keyword>
<feature type="region of interest" description="Disordered" evidence="1">
    <location>
        <begin position="12"/>
        <end position="59"/>
    </location>
</feature>
<comment type="caution">
    <text evidence="2">The sequence shown here is derived from an EMBL/GenBank/DDBJ whole genome shotgun (WGS) entry which is preliminary data.</text>
</comment>
<name>A0ABS8FQD7_9FIRM</name>